<dbReference type="Pfam" id="PF20415">
    <property type="entry name" value="DUF6699"/>
    <property type="match status" value="1"/>
</dbReference>
<gene>
    <name evidence="2" type="ORF">EHS25_008558</name>
</gene>
<sequence>MPRQLEGLPREILTRVATFLQNPFDHLSFAPGTSGAILRSADDIKVLVDRGGKIAVHRHLSLLGSINIGDWINGYFSSIPDLFPSAGRPYPDSAVTAFDQSGVDWLAEDGLLDVRPCAPNIADHVILYSAFASQPPVVEAHIKVDWMSDGVPVENHDGITVGDVMDKIREWYKQPPTDSLRLLVLERMRDSLGLEDAVMTDLDGLDTREALLEELYDQESALGEVAQQGVRVSVDGDEGLVFDCFVDWVLAE</sequence>
<comment type="caution">
    <text evidence="2">The sequence shown here is derived from an EMBL/GenBank/DDBJ whole genome shotgun (WGS) entry which is preliminary data.</text>
</comment>
<evidence type="ECO:0000313" key="3">
    <source>
        <dbReference type="Proteomes" id="UP000279259"/>
    </source>
</evidence>
<keyword evidence="3" id="KW-1185">Reference proteome</keyword>
<dbReference type="OrthoDB" id="10309837at2759"/>
<proteinExistence type="predicted"/>
<dbReference type="AlphaFoldDB" id="A0A427YM28"/>
<evidence type="ECO:0000313" key="2">
    <source>
        <dbReference type="EMBL" id="RSH92143.1"/>
    </source>
</evidence>
<organism evidence="2 3">
    <name type="scientific">Saitozyma podzolica</name>
    <dbReference type="NCBI Taxonomy" id="1890683"/>
    <lineage>
        <taxon>Eukaryota</taxon>
        <taxon>Fungi</taxon>
        <taxon>Dikarya</taxon>
        <taxon>Basidiomycota</taxon>
        <taxon>Agaricomycotina</taxon>
        <taxon>Tremellomycetes</taxon>
        <taxon>Tremellales</taxon>
        <taxon>Trimorphomycetaceae</taxon>
        <taxon>Saitozyma</taxon>
    </lineage>
</organism>
<accession>A0A427YM28</accession>
<evidence type="ECO:0000259" key="1">
    <source>
        <dbReference type="Pfam" id="PF20415"/>
    </source>
</evidence>
<reference evidence="2 3" key="1">
    <citation type="submission" date="2018-11" db="EMBL/GenBank/DDBJ databases">
        <title>Genome sequence of Saitozyma podzolica DSM 27192.</title>
        <authorList>
            <person name="Aliyu H."/>
            <person name="Gorte O."/>
            <person name="Ochsenreither K."/>
        </authorList>
    </citation>
    <scope>NUCLEOTIDE SEQUENCE [LARGE SCALE GENOMIC DNA]</scope>
    <source>
        <strain evidence="2 3">DSM 27192</strain>
    </source>
</reference>
<dbReference type="EMBL" id="RSCD01000006">
    <property type="protein sequence ID" value="RSH92143.1"/>
    <property type="molecule type" value="Genomic_DNA"/>
</dbReference>
<feature type="domain" description="DUF6699" evidence="1">
    <location>
        <begin position="124"/>
        <end position="179"/>
    </location>
</feature>
<dbReference type="Proteomes" id="UP000279259">
    <property type="component" value="Unassembled WGS sequence"/>
</dbReference>
<dbReference type="InterPro" id="IPR046522">
    <property type="entry name" value="DUF6699"/>
</dbReference>
<name>A0A427YM28_9TREE</name>
<protein>
    <recommendedName>
        <fullName evidence="1">DUF6699 domain-containing protein</fullName>
    </recommendedName>
</protein>